<reference evidence="2 3" key="1">
    <citation type="submission" date="2015-03" db="EMBL/GenBank/DDBJ databases">
        <title>Draft genome of the nematode, Opisthorchis viverrini.</title>
        <authorList>
            <person name="Mitreva M."/>
        </authorList>
    </citation>
    <scope>NUCLEOTIDE SEQUENCE [LARGE SCALE GENOMIC DNA]</scope>
    <source>
        <strain evidence="2">Khon Kaen</strain>
    </source>
</reference>
<organism evidence="2 3">
    <name type="scientific">Opisthorchis viverrini</name>
    <name type="common">Southeast Asian liver fluke</name>
    <dbReference type="NCBI Taxonomy" id="6198"/>
    <lineage>
        <taxon>Eukaryota</taxon>
        <taxon>Metazoa</taxon>
        <taxon>Spiralia</taxon>
        <taxon>Lophotrochozoa</taxon>
        <taxon>Platyhelminthes</taxon>
        <taxon>Trematoda</taxon>
        <taxon>Digenea</taxon>
        <taxon>Opisthorchiida</taxon>
        <taxon>Opisthorchiata</taxon>
        <taxon>Opisthorchiidae</taxon>
        <taxon>Opisthorchis</taxon>
    </lineage>
</organism>
<keyword evidence="1" id="KW-1133">Transmembrane helix</keyword>
<dbReference type="AlphaFoldDB" id="A0A1S8XA08"/>
<proteinExistence type="predicted"/>
<accession>A0A1S8XA08</accession>
<keyword evidence="1" id="KW-0472">Membrane</keyword>
<sequence>MADDVVHQYSSIYSLYADAATDSKINLPFYEISEKFELGQMFKIYFGRIGNMLLYLNIAIYLYGDLSIYGAGVPKSLRNVVCLGFELARFMFLVDDITDVPKV</sequence>
<evidence type="ECO:0000313" key="3">
    <source>
        <dbReference type="Proteomes" id="UP000243686"/>
    </source>
</evidence>
<dbReference type="EMBL" id="KV891523">
    <property type="protein sequence ID" value="OON23554.1"/>
    <property type="molecule type" value="Genomic_DNA"/>
</dbReference>
<name>A0A1S8XA08_OPIVI</name>
<protein>
    <submittedName>
        <fullName evidence="2">Uncharacterized protein</fullName>
    </submittedName>
</protein>
<feature type="transmembrane region" description="Helical" evidence="1">
    <location>
        <begin position="45"/>
        <end position="64"/>
    </location>
</feature>
<evidence type="ECO:0000256" key="1">
    <source>
        <dbReference type="SAM" id="Phobius"/>
    </source>
</evidence>
<dbReference type="Proteomes" id="UP000243686">
    <property type="component" value="Unassembled WGS sequence"/>
</dbReference>
<keyword evidence="3" id="KW-1185">Reference proteome</keyword>
<keyword evidence="1" id="KW-0812">Transmembrane</keyword>
<evidence type="ECO:0000313" key="2">
    <source>
        <dbReference type="EMBL" id="OON23554.1"/>
    </source>
</evidence>
<gene>
    <name evidence="2" type="ORF">X801_00530</name>
</gene>